<dbReference type="InterPro" id="IPR002563">
    <property type="entry name" value="Flavin_Rdtase-like_dom"/>
</dbReference>
<proteinExistence type="inferred from homology"/>
<dbReference type="SMART" id="SM00903">
    <property type="entry name" value="Flavin_Reduct"/>
    <property type="match status" value="1"/>
</dbReference>
<gene>
    <name evidence="6" type="ORF">GCM10011489_38170</name>
</gene>
<evidence type="ECO:0000256" key="4">
    <source>
        <dbReference type="ARBA" id="ARBA00038054"/>
    </source>
</evidence>
<keyword evidence="3" id="KW-0288">FMN</keyword>
<organism evidence="6 7">
    <name type="scientific">Gordonia jinhuaensis</name>
    <dbReference type="NCBI Taxonomy" id="1517702"/>
    <lineage>
        <taxon>Bacteria</taxon>
        <taxon>Bacillati</taxon>
        <taxon>Actinomycetota</taxon>
        <taxon>Actinomycetes</taxon>
        <taxon>Mycobacteriales</taxon>
        <taxon>Gordoniaceae</taxon>
        <taxon>Gordonia</taxon>
    </lineage>
</organism>
<dbReference type="Gene3D" id="2.30.110.10">
    <property type="entry name" value="Electron Transport, Fmn-binding Protein, Chain A"/>
    <property type="match status" value="1"/>
</dbReference>
<keyword evidence="7" id="KW-1185">Reference proteome</keyword>
<dbReference type="SUPFAM" id="SSF50475">
    <property type="entry name" value="FMN-binding split barrel"/>
    <property type="match status" value="1"/>
</dbReference>
<evidence type="ECO:0000313" key="6">
    <source>
        <dbReference type="EMBL" id="GGB47314.1"/>
    </source>
</evidence>
<name>A0A916X1K3_9ACTN</name>
<dbReference type="PANTHER" id="PTHR33798">
    <property type="entry name" value="FLAVOPROTEIN OXYGENASE"/>
    <property type="match status" value="1"/>
</dbReference>
<evidence type="ECO:0000256" key="2">
    <source>
        <dbReference type="ARBA" id="ARBA00022630"/>
    </source>
</evidence>
<dbReference type="AlphaFoldDB" id="A0A916X1K3"/>
<dbReference type="EMBL" id="BMGC01000056">
    <property type="protein sequence ID" value="GGB47314.1"/>
    <property type="molecule type" value="Genomic_DNA"/>
</dbReference>
<evidence type="ECO:0000313" key="7">
    <source>
        <dbReference type="Proteomes" id="UP000621454"/>
    </source>
</evidence>
<dbReference type="InterPro" id="IPR012349">
    <property type="entry name" value="Split_barrel_FMN-bd"/>
</dbReference>
<reference evidence="6" key="1">
    <citation type="journal article" date="2014" name="Int. J. Syst. Evol. Microbiol.">
        <title>Complete genome sequence of Corynebacterium casei LMG S-19264T (=DSM 44701T), isolated from a smear-ripened cheese.</title>
        <authorList>
            <consortium name="US DOE Joint Genome Institute (JGI-PGF)"/>
            <person name="Walter F."/>
            <person name="Albersmeier A."/>
            <person name="Kalinowski J."/>
            <person name="Ruckert C."/>
        </authorList>
    </citation>
    <scope>NUCLEOTIDE SEQUENCE</scope>
    <source>
        <strain evidence="6">CGMCC 1.12827</strain>
    </source>
</reference>
<accession>A0A916X1K3</accession>
<dbReference type="PANTHER" id="PTHR33798:SF5">
    <property type="entry name" value="FLAVIN REDUCTASE LIKE DOMAIN-CONTAINING PROTEIN"/>
    <property type="match status" value="1"/>
</dbReference>
<keyword evidence="2" id="KW-0285">Flavoprotein</keyword>
<evidence type="ECO:0000256" key="1">
    <source>
        <dbReference type="ARBA" id="ARBA00001917"/>
    </source>
</evidence>
<dbReference type="RefSeq" id="WP_188588787.1">
    <property type="nucleotide sequence ID" value="NZ_BMGC01000056.1"/>
</dbReference>
<dbReference type="GO" id="GO:0010181">
    <property type="term" value="F:FMN binding"/>
    <property type="evidence" value="ECO:0007669"/>
    <property type="project" value="InterPro"/>
</dbReference>
<feature type="domain" description="Flavin reductase like" evidence="5">
    <location>
        <begin position="21"/>
        <end position="169"/>
    </location>
</feature>
<dbReference type="Pfam" id="PF01613">
    <property type="entry name" value="Flavin_Reduct"/>
    <property type="match status" value="1"/>
</dbReference>
<comment type="cofactor">
    <cofactor evidence="1">
        <name>FMN</name>
        <dbReference type="ChEBI" id="CHEBI:58210"/>
    </cofactor>
</comment>
<comment type="similarity">
    <text evidence="4">Belongs to the flavoredoxin family.</text>
</comment>
<dbReference type="Proteomes" id="UP000621454">
    <property type="component" value="Unassembled WGS sequence"/>
</dbReference>
<comment type="caution">
    <text evidence="6">The sequence shown here is derived from an EMBL/GenBank/DDBJ whole genome shotgun (WGS) entry which is preliminary data.</text>
</comment>
<protein>
    <recommendedName>
        <fullName evidence="5">Flavin reductase like domain-containing protein</fullName>
    </recommendedName>
</protein>
<sequence length="195" mass="21329">MRTVIEAENTSTADMYKLLTTSVVPRPIAWVSSRSPQGVDNLSPYSFYTVASSEPPIVQFTSLGRKDSWRNATDSGEFVINLAPEWLTDQINRSSAPFPPEVSEFEAVGIEAVPATHVDCLRVRDSPIAIECVLHQTITVGNAELVLGRVVAVTVDSERLADDGLPDFGTIKPMARLGRIEWGKPGEVVLHKRPS</sequence>
<evidence type="ECO:0000259" key="5">
    <source>
        <dbReference type="SMART" id="SM00903"/>
    </source>
</evidence>
<evidence type="ECO:0000256" key="3">
    <source>
        <dbReference type="ARBA" id="ARBA00022643"/>
    </source>
</evidence>
<dbReference type="GO" id="GO:0016646">
    <property type="term" value="F:oxidoreductase activity, acting on the CH-NH group of donors, NAD or NADP as acceptor"/>
    <property type="evidence" value="ECO:0007669"/>
    <property type="project" value="UniProtKB-ARBA"/>
</dbReference>
<reference evidence="6" key="2">
    <citation type="submission" date="2020-09" db="EMBL/GenBank/DDBJ databases">
        <authorList>
            <person name="Sun Q."/>
            <person name="Zhou Y."/>
        </authorList>
    </citation>
    <scope>NUCLEOTIDE SEQUENCE</scope>
    <source>
        <strain evidence="6">CGMCC 1.12827</strain>
    </source>
</reference>